<dbReference type="EMBL" id="LAZR01002714">
    <property type="protein sequence ID" value="KKN26499.1"/>
    <property type="molecule type" value="Genomic_DNA"/>
</dbReference>
<comment type="caution">
    <text evidence="1">The sequence shown here is derived from an EMBL/GenBank/DDBJ whole genome shotgun (WGS) entry which is preliminary data.</text>
</comment>
<accession>A0A0F9P8S5</accession>
<evidence type="ECO:0000313" key="1">
    <source>
        <dbReference type="EMBL" id="KKN26499.1"/>
    </source>
</evidence>
<organism evidence="1">
    <name type="scientific">marine sediment metagenome</name>
    <dbReference type="NCBI Taxonomy" id="412755"/>
    <lineage>
        <taxon>unclassified sequences</taxon>
        <taxon>metagenomes</taxon>
        <taxon>ecological metagenomes</taxon>
    </lineage>
</organism>
<dbReference type="Pfam" id="PF25680">
    <property type="entry name" value="Mom"/>
    <property type="match status" value="1"/>
</dbReference>
<dbReference type="InterPro" id="IPR057895">
    <property type="entry name" value="Mom"/>
</dbReference>
<dbReference type="AlphaFoldDB" id="A0A0F9P8S5"/>
<name>A0A0F9P8S5_9ZZZZ</name>
<reference evidence="1" key="1">
    <citation type="journal article" date="2015" name="Nature">
        <title>Complex archaea that bridge the gap between prokaryotes and eukaryotes.</title>
        <authorList>
            <person name="Spang A."/>
            <person name="Saw J.H."/>
            <person name="Jorgensen S.L."/>
            <person name="Zaremba-Niedzwiedzka K."/>
            <person name="Martijn J."/>
            <person name="Lind A.E."/>
            <person name="van Eijk R."/>
            <person name="Schleper C."/>
            <person name="Guy L."/>
            <person name="Ettema T.J."/>
        </authorList>
    </citation>
    <scope>NUCLEOTIDE SEQUENCE</scope>
</reference>
<proteinExistence type="predicted"/>
<gene>
    <name evidence="1" type="ORF">LCGC14_0874150</name>
</gene>
<protein>
    <submittedName>
        <fullName evidence="1">Uncharacterized protein</fullName>
    </submittedName>
</protein>
<sequence>MEITKLQVRKIDKLEALSLIFDFHYSKVMPRLTEVYLGGFLDGELVGVLTLGWGVRPLHTIRRLFPSLGPADYYEIGKMCMAEKMPTNSESVFLSRTIRWLKENTDKKLLFTWADGVLGKPGYVYQGANFQYGGFIWTDLYLTANGEKVHPRTSQGITNKIQKKKEGVSYGHRPTRPQLKEFGWSHIRGKQFRYVYFLCDKRERRRLLVESTVAWSGKDYPKHNALEWKIQDLDTGKWSFCSQPYYNPDATNVANKSVRRNEQKIGQLKKSREFFEL</sequence>